<dbReference type="Gene3D" id="3.10.400.20">
    <property type="match status" value="2"/>
</dbReference>
<dbReference type="Proteomes" id="UP000184267">
    <property type="component" value="Unassembled WGS sequence"/>
</dbReference>
<dbReference type="InterPro" id="IPR004521">
    <property type="entry name" value="Uncharacterised_CHP00451"/>
</dbReference>
<dbReference type="Pfam" id="PF01472">
    <property type="entry name" value="PUA"/>
    <property type="match status" value="1"/>
</dbReference>
<dbReference type="PROSITE" id="PS50890">
    <property type="entry name" value="PUA"/>
    <property type="match status" value="1"/>
</dbReference>
<dbReference type="SUPFAM" id="SSF88697">
    <property type="entry name" value="PUA domain-like"/>
    <property type="match status" value="1"/>
</dbReference>
<evidence type="ECO:0000256" key="2">
    <source>
        <dbReference type="ARBA" id="ARBA00022490"/>
    </source>
</evidence>
<dbReference type="NCBIfam" id="TIGR00451">
    <property type="entry name" value="unchar_dom_2"/>
    <property type="match status" value="1"/>
</dbReference>
<proteinExistence type="predicted"/>
<dbReference type="GO" id="GO:0001731">
    <property type="term" value="P:formation of translation preinitiation complex"/>
    <property type="evidence" value="ECO:0007669"/>
    <property type="project" value="TreeGrafter"/>
</dbReference>
<dbReference type="InterPro" id="IPR041366">
    <property type="entry name" value="Pre-PUA"/>
</dbReference>
<dbReference type="AlphaFoldDB" id="A0A1M2VMP5"/>
<feature type="domain" description="PUA" evidence="3">
    <location>
        <begin position="107"/>
        <end position="189"/>
    </location>
</feature>
<dbReference type="PANTHER" id="PTHR22798">
    <property type="entry name" value="MCT-1 PROTEIN"/>
    <property type="match status" value="1"/>
</dbReference>
<evidence type="ECO:0000259" key="3">
    <source>
        <dbReference type="SMART" id="SM00359"/>
    </source>
</evidence>
<reference evidence="4 5" key="1">
    <citation type="submission" date="2016-10" db="EMBL/GenBank/DDBJ databases">
        <title>Genome sequence of the basidiomycete white-rot fungus Trametes pubescens.</title>
        <authorList>
            <person name="Makela M.R."/>
            <person name="Granchi Z."/>
            <person name="Peng M."/>
            <person name="De Vries R.P."/>
            <person name="Grigoriev I."/>
            <person name="Riley R."/>
            <person name="Hilden K."/>
        </authorList>
    </citation>
    <scope>NUCLEOTIDE SEQUENCE [LARGE SCALE GENOMIC DNA]</scope>
    <source>
        <strain evidence="4 5">FBCC735</strain>
    </source>
</reference>
<comment type="caution">
    <text evidence="4">The sequence shown here is derived from an EMBL/GenBank/DDBJ whole genome shotgun (WGS) entry which is preliminary data.</text>
</comment>
<evidence type="ECO:0000256" key="1">
    <source>
        <dbReference type="ARBA" id="ARBA00004496"/>
    </source>
</evidence>
<organism evidence="4 5">
    <name type="scientific">Trametes pubescens</name>
    <name type="common">White-rot fungus</name>
    <dbReference type="NCBI Taxonomy" id="154538"/>
    <lineage>
        <taxon>Eukaryota</taxon>
        <taxon>Fungi</taxon>
        <taxon>Dikarya</taxon>
        <taxon>Basidiomycota</taxon>
        <taxon>Agaricomycotina</taxon>
        <taxon>Agaricomycetes</taxon>
        <taxon>Polyporales</taxon>
        <taxon>Polyporaceae</taxon>
        <taxon>Trametes</taxon>
    </lineage>
</organism>
<dbReference type="OMA" id="PNIMQRF"/>
<accession>A0A1M2VMP5</accession>
<comment type="subcellular location">
    <subcellularLocation>
        <location evidence="1">Cytoplasm</location>
    </subcellularLocation>
</comment>
<dbReference type="InterPro" id="IPR016437">
    <property type="entry name" value="MCT-1/Tma20"/>
</dbReference>
<dbReference type="Pfam" id="PF17832">
    <property type="entry name" value="Pre-PUA"/>
    <property type="match status" value="1"/>
</dbReference>
<dbReference type="CDD" id="cd21155">
    <property type="entry name" value="PUA_MCTS-1-like"/>
    <property type="match status" value="1"/>
</dbReference>
<evidence type="ECO:0000313" key="4">
    <source>
        <dbReference type="EMBL" id="OJT08871.1"/>
    </source>
</evidence>
<keyword evidence="2" id="KW-0963">Cytoplasm</keyword>
<gene>
    <name evidence="4" type="ORF">TRAPUB_222</name>
</gene>
<evidence type="ECO:0000313" key="5">
    <source>
        <dbReference type="Proteomes" id="UP000184267"/>
    </source>
</evidence>
<dbReference type="EMBL" id="MNAD01001008">
    <property type="protein sequence ID" value="OJT08871.1"/>
    <property type="molecule type" value="Genomic_DNA"/>
</dbReference>
<dbReference type="OrthoDB" id="10249667at2759"/>
<dbReference type="GO" id="GO:0005737">
    <property type="term" value="C:cytoplasm"/>
    <property type="evidence" value="ECO:0007669"/>
    <property type="project" value="UniProtKB-SubCell"/>
</dbReference>
<protein>
    <submittedName>
        <fullName evidence="4">Malignant T-cell-amplified sequence 1</fullName>
    </submittedName>
</protein>
<dbReference type="InterPro" id="IPR002478">
    <property type="entry name" value="PUA"/>
</dbReference>
<sequence>MAHGRRRASPRYASGCDDERLLALELRLDRDLVPPPPPIARDMFKKFQPSTDVSGQVSVKTSVQRSIRNNILSQWKITPETLEQIWPKKESLTLVKCATPADPFVLPRVRIDRGAIRFLLAGAHMMCPGMTSAGGELPPASAALPANTPVAIHAEGKEHAAAIGITKLDTEEIKRLNKNVGVETVTYLGDDLWKLQQL</sequence>
<keyword evidence="5" id="KW-1185">Reference proteome</keyword>
<dbReference type="STRING" id="154538.A0A1M2VMP5"/>
<dbReference type="PANTHER" id="PTHR22798:SF0">
    <property type="entry name" value="MALIGNANT T-CELL-AMPLIFIED SEQUENCE 1"/>
    <property type="match status" value="1"/>
</dbReference>
<dbReference type="GO" id="GO:0003723">
    <property type="term" value="F:RNA binding"/>
    <property type="evidence" value="ECO:0007669"/>
    <property type="project" value="InterPro"/>
</dbReference>
<dbReference type="SMART" id="SM00359">
    <property type="entry name" value="PUA"/>
    <property type="match status" value="1"/>
</dbReference>
<name>A0A1M2VMP5_TRAPU</name>
<dbReference type="InterPro" id="IPR015947">
    <property type="entry name" value="PUA-like_sf"/>
</dbReference>